<evidence type="ECO:0000313" key="3">
    <source>
        <dbReference type="Proteomes" id="UP000199341"/>
    </source>
</evidence>
<dbReference type="RefSeq" id="WP_093786156.1">
    <property type="nucleotide sequence ID" value="NZ_FNIE01000009.1"/>
</dbReference>
<keyword evidence="1" id="KW-1133">Transmembrane helix</keyword>
<feature type="transmembrane region" description="Helical" evidence="1">
    <location>
        <begin position="12"/>
        <end position="32"/>
    </location>
</feature>
<name>A0A1H0J8A5_9ACTN</name>
<accession>A0A1H0J8A5</accession>
<dbReference type="STRING" id="310781.SAMN05216259_109281"/>
<gene>
    <name evidence="2" type="ORF">SAMN05216259_109281</name>
</gene>
<dbReference type="AlphaFoldDB" id="A0A1H0J8A5"/>
<proteinExistence type="predicted"/>
<keyword evidence="1" id="KW-0472">Membrane</keyword>
<dbReference type="EMBL" id="FNIE01000009">
    <property type="protein sequence ID" value="SDO39967.1"/>
    <property type="molecule type" value="Genomic_DNA"/>
</dbReference>
<sequence length="74" mass="8293">MRRHRFEPAALVMGLVLITLAVFFLLDASGVWDLSRPRETVPIVVSGLALAAVTALVTQAVRIVRGRLRRRRRT</sequence>
<reference evidence="2 3" key="1">
    <citation type="submission" date="2016-10" db="EMBL/GenBank/DDBJ databases">
        <authorList>
            <person name="de Groot N.N."/>
        </authorList>
    </citation>
    <scope>NUCLEOTIDE SEQUENCE [LARGE SCALE GENOMIC DNA]</scope>
    <source>
        <strain evidence="2 3">CGMCC 4.2022</strain>
    </source>
</reference>
<evidence type="ECO:0000256" key="1">
    <source>
        <dbReference type="SAM" id="Phobius"/>
    </source>
</evidence>
<feature type="transmembrane region" description="Helical" evidence="1">
    <location>
        <begin position="44"/>
        <end position="64"/>
    </location>
</feature>
<keyword evidence="1" id="KW-0812">Transmembrane</keyword>
<organism evidence="2 3">
    <name type="scientific">Actinacidiphila guanduensis</name>
    <dbReference type="NCBI Taxonomy" id="310781"/>
    <lineage>
        <taxon>Bacteria</taxon>
        <taxon>Bacillati</taxon>
        <taxon>Actinomycetota</taxon>
        <taxon>Actinomycetes</taxon>
        <taxon>Kitasatosporales</taxon>
        <taxon>Streptomycetaceae</taxon>
        <taxon>Actinacidiphila</taxon>
    </lineage>
</organism>
<keyword evidence="3" id="KW-1185">Reference proteome</keyword>
<dbReference type="Proteomes" id="UP000199341">
    <property type="component" value="Unassembled WGS sequence"/>
</dbReference>
<protein>
    <submittedName>
        <fullName evidence="2">Uncharacterized protein</fullName>
    </submittedName>
</protein>
<evidence type="ECO:0000313" key="2">
    <source>
        <dbReference type="EMBL" id="SDO39967.1"/>
    </source>
</evidence>
<dbReference type="OrthoDB" id="4338664at2"/>